<dbReference type="GeneID" id="78296489"/>
<dbReference type="SUPFAM" id="SSF49344">
    <property type="entry name" value="CBD9-like"/>
    <property type="match status" value="1"/>
</dbReference>
<keyword evidence="7" id="KW-1185">Reference proteome</keyword>
<dbReference type="CDD" id="cd03143">
    <property type="entry name" value="A4_beta-galactosidase_middle_domain"/>
    <property type="match status" value="1"/>
</dbReference>
<comment type="caution">
    <text evidence="6">The sequence shown here is derived from an EMBL/GenBank/DDBJ whole genome shotgun (WGS) entry which is preliminary data.</text>
</comment>
<feature type="signal peptide" evidence="4">
    <location>
        <begin position="1"/>
        <end position="19"/>
    </location>
</feature>
<evidence type="ECO:0000259" key="5">
    <source>
        <dbReference type="Pfam" id="PF02449"/>
    </source>
</evidence>
<dbReference type="GO" id="GO:0004565">
    <property type="term" value="F:beta-galactosidase activity"/>
    <property type="evidence" value="ECO:0007669"/>
    <property type="project" value="InterPro"/>
</dbReference>
<feature type="domain" description="Glycoside hydrolase family 42 N-terminal" evidence="5">
    <location>
        <begin position="514"/>
        <end position="787"/>
    </location>
</feature>
<evidence type="ECO:0000256" key="2">
    <source>
        <dbReference type="ARBA" id="ARBA00023295"/>
    </source>
</evidence>
<evidence type="ECO:0000313" key="6">
    <source>
        <dbReference type="EMBL" id="PVY38152.1"/>
    </source>
</evidence>
<reference evidence="6 7" key="1">
    <citation type="submission" date="2018-04" db="EMBL/GenBank/DDBJ databases">
        <title>Genomic Encyclopedia of Type Strains, Phase IV (KMG-IV): sequencing the most valuable type-strain genomes for metagenomic binning, comparative biology and taxonomic classification.</title>
        <authorList>
            <person name="Goeker M."/>
        </authorList>
    </citation>
    <scope>NUCLEOTIDE SEQUENCE [LARGE SCALE GENOMIC DNA]</scope>
    <source>
        <strain evidence="6 7">DSM 14823</strain>
    </source>
</reference>
<dbReference type="RefSeq" id="WP_116885205.1">
    <property type="nucleotide sequence ID" value="NZ_CABMMC010000033.1"/>
</dbReference>
<protein>
    <submittedName>
        <fullName evidence="6">Beta-galactosidase GanA</fullName>
    </submittedName>
</protein>
<keyword evidence="1" id="KW-0378">Hydrolase</keyword>
<sequence>MVKTLLGAVLLAGTAAGWAGNSPVLQQEGDYFCRATDAPFKFRGELSEWRERGALPLFLAAEKNRMIPDWEGPLDVDATVYLLHDAQYLYFGALVRDRLPSYQPVPEALYRGDGFQLAFDPLDDTILPGYDANDIELGFGRLRDGSAAAYCWRGGEALPTGPLADVHLKITPAGEHTLLYEAAIPWRCLAPFDPRKLEKFGFDVLYNSARDGKRRGWLHWTPGVGEEKLAFLFRNIRLAGKGEGAAEAAINLDRSQYSSGDPALVSLYLPTEQAGKGQVHFTVRQGEREVWRETVGFDAQPGGTVVRWAYQIGRLRGDGLQVDARAVWPGGETALNAELLNLSPESLKQQAQAVAERAFAFRKRLEAARRAGVAVDYPLTALAVCDVTLKYRRRDLEKPALLKEYALLPKIRRQFRQLDAMLERAEQELAGLESGALKPRPVPAPPMRNLTIRDGAFYSGDEEVLLIGPLGWWEPFDDLKSLSELGFNLFSSTLIAQAVTPAPDKVRLDGARRIDRGLREAAKYNLAFDFLISPHPLPQGWKEKHPEMAQYPSGGWIGSSLYHTATRTMIDAMWKNLLPVVRDNPNLIALDLVNEWSFSDGVREIHPVMLAKFRAAMRERYGSVAAANRNWGTDCRDFDSLDPMKLKRVSAGFRYDFESFRNREGLENLRFLRDTARKYAPGTPLHVKSIAVTDLDPGQYLPVGVQREERGEITDFAGSDCAGIMELDFYRSMVPGKPAADTEFHVSVNTTPHEMAADAWSAMLHGESLREYYAWTGRYSAELMAAGALLHIPESLEALGRTALDLRRLAPEVVAFQRRIPDAEVALLYSPASMYTVSEYPARLRRAHAELSHLDLPVRFLSERQLAAGKTGQVKALVIPGAQRLERETAEALAGFAARGGTILTAPGTRFTDPYGAALPGFPVRESELTATAFDREFDRLGLNRPVRGNLPGGALELRSAERNGAMLFYAVNYGAPREFRPLLDGKPIAGAIELISGETVKFPLRLPNRKTMIFEVKP</sequence>
<dbReference type="Gene3D" id="2.60.40.1190">
    <property type="match status" value="1"/>
</dbReference>
<name>A0A2U1AP00_9BACT</name>
<dbReference type="Gene3D" id="3.20.20.80">
    <property type="entry name" value="Glycosidases"/>
    <property type="match status" value="1"/>
</dbReference>
<evidence type="ECO:0000256" key="3">
    <source>
        <dbReference type="SAM" id="Coils"/>
    </source>
</evidence>
<dbReference type="CDD" id="cd09621">
    <property type="entry name" value="CBM9_like_5"/>
    <property type="match status" value="1"/>
</dbReference>
<evidence type="ECO:0000256" key="1">
    <source>
        <dbReference type="ARBA" id="ARBA00022801"/>
    </source>
</evidence>
<gene>
    <name evidence="6" type="ORF">C8D82_12852</name>
</gene>
<feature type="coiled-coil region" evidence="3">
    <location>
        <begin position="408"/>
        <end position="435"/>
    </location>
</feature>
<dbReference type="OrthoDB" id="222556at2"/>
<dbReference type="Pfam" id="PF02449">
    <property type="entry name" value="Glyco_hydro_42"/>
    <property type="match status" value="1"/>
</dbReference>
<organism evidence="6 7">
    <name type="scientific">Victivallis vadensis</name>
    <dbReference type="NCBI Taxonomy" id="172901"/>
    <lineage>
        <taxon>Bacteria</taxon>
        <taxon>Pseudomonadati</taxon>
        <taxon>Lentisphaerota</taxon>
        <taxon>Lentisphaeria</taxon>
        <taxon>Victivallales</taxon>
        <taxon>Victivallaceae</taxon>
        <taxon>Victivallis</taxon>
    </lineage>
</organism>
<dbReference type="InterPro" id="IPR017853">
    <property type="entry name" value="GH"/>
</dbReference>
<evidence type="ECO:0000256" key="4">
    <source>
        <dbReference type="SAM" id="SignalP"/>
    </source>
</evidence>
<dbReference type="InterPro" id="IPR013529">
    <property type="entry name" value="Glyco_hydro_42_N"/>
</dbReference>
<dbReference type="AlphaFoldDB" id="A0A2U1AP00"/>
<feature type="chain" id="PRO_5015581649" evidence="4">
    <location>
        <begin position="20"/>
        <end position="1019"/>
    </location>
</feature>
<dbReference type="GO" id="GO:0005975">
    <property type="term" value="P:carbohydrate metabolic process"/>
    <property type="evidence" value="ECO:0007669"/>
    <property type="project" value="InterPro"/>
</dbReference>
<proteinExistence type="predicted"/>
<dbReference type="Proteomes" id="UP000245959">
    <property type="component" value="Unassembled WGS sequence"/>
</dbReference>
<keyword evidence="3" id="KW-0175">Coiled coil</keyword>
<evidence type="ECO:0000313" key="7">
    <source>
        <dbReference type="Proteomes" id="UP000245959"/>
    </source>
</evidence>
<keyword evidence="4" id="KW-0732">Signal</keyword>
<dbReference type="SUPFAM" id="SSF51445">
    <property type="entry name" value="(Trans)glycosidases"/>
    <property type="match status" value="1"/>
</dbReference>
<accession>A0A2U1AP00</accession>
<dbReference type="EMBL" id="QEKH01000028">
    <property type="protein sequence ID" value="PVY38152.1"/>
    <property type="molecule type" value="Genomic_DNA"/>
</dbReference>
<dbReference type="Gene3D" id="3.40.50.880">
    <property type="match status" value="1"/>
</dbReference>
<dbReference type="GO" id="GO:0009341">
    <property type="term" value="C:beta-galactosidase complex"/>
    <property type="evidence" value="ECO:0007669"/>
    <property type="project" value="InterPro"/>
</dbReference>
<keyword evidence="2" id="KW-0326">Glycosidase</keyword>
<dbReference type="InterPro" id="IPR029062">
    <property type="entry name" value="Class_I_gatase-like"/>
</dbReference>